<gene>
    <name evidence="3" type="ORF">BST11_22290</name>
    <name evidence="2" type="ORF">H7K38_24915</name>
</gene>
<keyword evidence="4" id="KW-1185">Reference proteome</keyword>
<dbReference type="Proteomes" id="UP001141650">
    <property type="component" value="Unassembled WGS sequence"/>
</dbReference>
<reference evidence="2" key="2">
    <citation type="submission" date="2020-07" db="EMBL/GenBank/DDBJ databases">
        <authorList>
            <person name="Pettersson B.M.F."/>
            <person name="Behra P.R.K."/>
            <person name="Ramesh M."/>
            <person name="Das S."/>
            <person name="Dasgupta S."/>
            <person name="Kirsebom L.A."/>
        </authorList>
    </citation>
    <scope>NUCLEOTIDE SEQUENCE</scope>
    <source>
        <strain evidence="2">CCUG 55640</strain>
    </source>
</reference>
<evidence type="ECO:0000313" key="4">
    <source>
        <dbReference type="Proteomes" id="UP000192319"/>
    </source>
</evidence>
<dbReference type="EMBL" id="JACKVH010000029">
    <property type="protein sequence ID" value="MCV7381859.1"/>
    <property type="molecule type" value="Genomic_DNA"/>
</dbReference>
<evidence type="ECO:0000313" key="3">
    <source>
        <dbReference type="EMBL" id="OQZ88537.1"/>
    </source>
</evidence>
<evidence type="ECO:0000313" key="5">
    <source>
        <dbReference type="Proteomes" id="UP001141650"/>
    </source>
</evidence>
<reference evidence="3 4" key="1">
    <citation type="submission" date="2017-02" db="EMBL/GenBank/DDBJ databases">
        <title>The new phylogeny of genus Mycobacterium.</title>
        <authorList>
            <person name="Tortoli E."/>
            <person name="Trovato A."/>
            <person name="Cirillo D.M."/>
        </authorList>
    </citation>
    <scope>NUCLEOTIDE SEQUENCE [LARGE SCALE GENOMIC DNA]</scope>
    <source>
        <strain evidence="3 4">DSM 45230</strain>
    </source>
</reference>
<dbReference type="EMBL" id="MVHD01000053">
    <property type="protein sequence ID" value="OQZ88537.1"/>
    <property type="molecule type" value="Genomic_DNA"/>
</dbReference>
<feature type="region of interest" description="Disordered" evidence="1">
    <location>
        <begin position="210"/>
        <end position="237"/>
    </location>
</feature>
<dbReference type="AlphaFoldDB" id="A0AA41XYS3"/>
<dbReference type="Proteomes" id="UP000192319">
    <property type="component" value="Unassembled WGS sequence"/>
</dbReference>
<comment type="caution">
    <text evidence="2">The sequence shown here is derived from an EMBL/GenBank/DDBJ whole genome shotgun (WGS) entry which is preliminary data.</text>
</comment>
<feature type="compositionally biased region" description="Polar residues" evidence="1">
    <location>
        <begin position="217"/>
        <end position="230"/>
    </location>
</feature>
<evidence type="ECO:0008006" key="6">
    <source>
        <dbReference type="Google" id="ProtNLM"/>
    </source>
</evidence>
<reference evidence="2" key="3">
    <citation type="journal article" date="2022" name="BMC Genomics">
        <title>Comparative genome analysis of mycobacteria focusing on tRNA and non-coding RNA.</title>
        <authorList>
            <person name="Behra P.R.K."/>
            <person name="Pettersson B.M.F."/>
            <person name="Ramesh M."/>
            <person name="Das S."/>
            <person name="Dasgupta S."/>
            <person name="Kirsebom L.A."/>
        </authorList>
    </citation>
    <scope>NUCLEOTIDE SEQUENCE</scope>
    <source>
        <strain evidence="2">CCUG 55640</strain>
    </source>
</reference>
<name>A0AA41XYS3_9MYCO</name>
<dbReference type="InterPro" id="IPR023213">
    <property type="entry name" value="CAT-like_dom_sf"/>
</dbReference>
<protein>
    <recommendedName>
        <fullName evidence="6">Diacylglycerol O-acyltransferase</fullName>
    </recommendedName>
</protein>
<proteinExistence type="predicted"/>
<dbReference type="Gene3D" id="3.30.559.10">
    <property type="entry name" value="Chloramphenicol acetyltransferase-like domain"/>
    <property type="match status" value="1"/>
</dbReference>
<sequence>MQLQTRTRRSFSGRNASDGAVRADNRLSFMDQAMFRTLRALDRNAIVQCVWVYEHPVNVEGLRRFHHNLGYGLLGRRIERSPLPFARDRWVRDRWPAGIDMAESARPRAELSDWLDERAQLPVDPERGPGWHLGVLPLTDGSTAVTLVASHCLIDGLGIGKAVAEAAGGHTRELGYPPPSSRTRPRALAQDARQTIRDVPAAVRAAVAAAKMARDPTQGTARTRPSQPTAARNADSDGRVVVPAISIHIDKDEWDARARALGGSSHHLVAGLAAKLGERLGRRRAGDGAVVLQIPLSDRTENDTRANTLSYVSIDVDPAGVTTDLSATRAAVRRTFETLREAPERASPMLPLAPLVPFTPKGVLKRVTEAAFAYDDLPVANSSMGDIAPIAARPDGTEAECVFGRGGIQGVKRHDLEQAGGELALWCLRIGGKMCITVAAYRPGKNNSKPELRDLAARTLAEFELSGVIE</sequence>
<evidence type="ECO:0000313" key="2">
    <source>
        <dbReference type="EMBL" id="MCV7381859.1"/>
    </source>
</evidence>
<organism evidence="2 5">
    <name type="scientific">Mycobacterium alsense</name>
    <dbReference type="NCBI Taxonomy" id="324058"/>
    <lineage>
        <taxon>Bacteria</taxon>
        <taxon>Bacillati</taxon>
        <taxon>Actinomycetota</taxon>
        <taxon>Actinomycetes</taxon>
        <taxon>Mycobacteriales</taxon>
        <taxon>Mycobacteriaceae</taxon>
        <taxon>Mycobacterium</taxon>
    </lineage>
</organism>
<accession>A0AA41XYS3</accession>
<dbReference type="SUPFAM" id="SSF52777">
    <property type="entry name" value="CoA-dependent acyltransferases"/>
    <property type="match status" value="1"/>
</dbReference>
<evidence type="ECO:0000256" key="1">
    <source>
        <dbReference type="SAM" id="MobiDB-lite"/>
    </source>
</evidence>